<evidence type="ECO:0000256" key="2">
    <source>
        <dbReference type="ARBA" id="ARBA00004123"/>
    </source>
</evidence>
<feature type="compositionally biased region" description="Polar residues" evidence="6">
    <location>
        <begin position="1768"/>
        <end position="1780"/>
    </location>
</feature>
<evidence type="ECO:0000256" key="6">
    <source>
        <dbReference type="SAM" id="MobiDB-lite"/>
    </source>
</evidence>
<feature type="compositionally biased region" description="Acidic residues" evidence="6">
    <location>
        <begin position="1785"/>
        <end position="1804"/>
    </location>
</feature>
<feature type="region of interest" description="Disordered" evidence="6">
    <location>
        <begin position="400"/>
        <end position="425"/>
    </location>
</feature>
<dbReference type="GO" id="GO:0005634">
    <property type="term" value="C:nucleus"/>
    <property type="evidence" value="ECO:0007669"/>
    <property type="project" value="UniProtKB-SubCell"/>
</dbReference>
<evidence type="ECO:0000256" key="3">
    <source>
        <dbReference type="ARBA" id="ARBA00007335"/>
    </source>
</evidence>
<feature type="region of interest" description="Disordered" evidence="6">
    <location>
        <begin position="1768"/>
        <end position="1804"/>
    </location>
</feature>
<evidence type="ECO:0000256" key="5">
    <source>
        <dbReference type="ARBA" id="ARBA00023242"/>
    </source>
</evidence>
<evidence type="ECO:0000313" key="7">
    <source>
        <dbReference type="EMBL" id="KAF2859306.1"/>
    </source>
</evidence>
<evidence type="ECO:0000313" key="8">
    <source>
        <dbReference type="Proteomes" id="UP000799421"/>
    </source>
</evidence>
<dbReference type="GO" id="GO:0000417">
    <property type="term" value="C:HIR complex"/>
    <property type="evidence" value="ECO:0007669"/>
    <property type="project" value="TreeGrafter"/>
</dbReference>
<comment type="similarity">
    <text evidence="3">Belongs to the HIR3 family.</text>
</comment>
<name>A0A6A7BVD9_9PEZI</name>
<accession>A0A6A7BVD9</accession>
<dbReference type="GO" id="GO:0006325">
    <property type="term" value="P:chromatin organization"/>
    <property type="evidence" value="ECO:0007669"/>
    <property type="project" value="InterPro"/>
</dbReference>
<evidence type="ECO:0000256" key="4">
    <source>
        <dbReference type="ARBA" id="ARBA00014848"/>
    </source>
</evidence>
<comment type="subcellular location">
    <subcellularLocation>
        <location evidence="2">Nucleus</location>
    </subcellularLocation>
</comment>
<organism evidence="7 8">
    <name type="scientific">Piedraia hortae CBS 480.64</name>
    <dbReference type="NCBI Taxonomy" id="1314780"/>
    <lineage>
        <taxon>Eukaryota</taxon>
        <taxon>Fungi</taxon>
        <taxon>Dikarya</taxon>
        <taxon>Ascomycota</taxon>
        <taxon>Pezizomycotina</taxon>
        <taxon>Dothideomycetes</taxon>
        <taxon>Dothideomycetidae</taxon>
        <taxon>Capnodiales</taxon>
        <taxon>Piedraiaceae</taxon>
        <taxon>Piedraia</taxon>
    </lineage>
</organism>
<dbReference type="OrthoDB" id="77564at2759"/>
<comment type="function">
    <text evidence="1">Has a role in a nucleosome assembly pathway that is required for the integrity of heterochromatin and proper chromosome segregation.</text>
</comment>
<dbReference type="PANTHER" id="PTHR15502:SF7">
    <property type="entry name" value="CALCINEURIN-BINDING PROTEIN CABIN-1"/>
    <property type="match status" value="1"/>
</dbReference>
<dbReference type="PANTHER" id="PTHR15502">
    <property type="entry name" value="CALCINEURIN-BINDING PROTEIN CABIN 1-RELATED"/>
    <property type="match status" value="1"/>
</dbReference>
<gene>
    <name evidence="7" type="ORF">K470DRAFT_249729</name>
</gene>
<dbReference type="InterPro" id="IPR033053">
    <property type="entry name" value="Hir3/CABIN1"/>
</dbReference>
<proteinExistence type="inferred from homology"/>
<dbReference type="Proteomes" id="UP000799421">
    <property type="component" value="Unassembled WGS sequence"/>
</dbReference>
<keyword evidence="5" id="KW-0539">Nucleus</keyword>
<sequence length="1804" mass="202850">MMTTGWKALNLESDSESDVEIDDTKELQIEDALKLYQSAVKYHAEGPASFDKAAAAYQELFRSEIFQYPESQSELQRIELYGPTVDDDDSQWNEIVGGEDVTANGGFETGASTLPLILHRSHKSYGQFKLDYLVSRLDGRDGMLGEIHREAAEALYHFVQALDKDSTDLDLWDKTATVGEVLDSKRIARFCLESVLSEDSEGLQDFLAVLGLEESLASERLLRLIVELQDSLSEKLAPLGIGKPRVLTEALKKRLLSCDGLAAYEKSLRSRSDEPDHQPIPPERITFTAPKSWTEVGEFILRDLLPEAQREDRLAPASAISFVSSEQSRPLAGAIEAPPNSMEIDTQVQNLQPETSVSSLTADVSITEVDGTTQSLTIQSQIEAEHSTIARKRSVDAAGLVQDGNEEGRGKSKRLRARDSNVDENSHRQAMMEANARWECEQQLNEIQSADDWMYVTVGNLFERVGVSGFERAKDIRKHPGASTGPLHGAKQLLSDFFHNFSEPMCSVLLQKGEDKKAPNVADQANLFSTPSSVSKSGSAVELTDEGLDRLVAMVNDGWFLPQEVALIFLANGLLRPSQGESHYSRFAWSDRLKEAVIAALVYFDEFFLQQIQQDLQRASFSQADGQEVDQVAEVAEAIFELHLDNFYSESQYKDAESAPFERLERWAELAREAVQLRVESNVDPQKVLNDKLNLRFLWASTFTIAAVPGAHQKHVIECMKDLRTTLASAGEPAIHLPNNTFMSSLSLATIDCETTRLTTRDFLDRVANQDMSDPASVIESLEPLLFALDEDSTGPYDPDASLAASQIPLKLVGLIKSSELSVRLMLWERLLKAYQLIEYNPMVVVCHFRIMQMVVVELRSVSSTDQSQKSTVLKCLRLLEGSVQDLYTIIRESEDALTCIDETLLKSILAMFADVMQLMQMFNVYEDSIRTGQTKPPMQPDGLSYPSLDHAKALLQDMQVKTWMILYCLLQEAIAQTPEAYPNSTGDKFDFLCSVHRNLGIRGICGRCNRAFVRMMNKELANMKSAPTYDTEQAQILYDLTGLKCFRDPSYELMDHRCTPDALLDRGLAMQAMDLLLEQANKIPVKELIKHPLKDTIETVHAAVTRKKPTDLILRNRDIYRAFFRSPINPLDIFNCLKGQGSNLSIYHIRKEDAPLAEKGWYFLMGNLALTKFRSQKRSAATASEDVGLAIAYFNQELEYNMDNWETWFRVAQAHDTKIEESVVWTAEKLNNSMQEITALQRTAIHCYTLATALALRSADIGPQTSDKLTELYRDFAARLYASSREPFRMLAFQMEDSEKFFSRESGMGRGQPFRPLKEYTVWKLVKVLYQRALAGTKQPDWRLKFSLGKCLWKMHTARDIEPHDVVPTTDEVLQIFIESINLLPDTKKDKKEPILEPHYKLVSIVHKLVTRGELDLTKASSTLSHTPFSRPATVPRYIDEWSSYILTILNHLRSADKSNWHHRMTARSAQIIYDEHATRLVGDATYFSSLGILGAKDELTKHMFTKTMVLQVWRPECERPGRHFVYTSRYTRFFTKILHQLEDRQGLEMLARRVRRRPHDLFEHTLVWQEICNAYLKLLRAHGNIPEGFETMIFSTISHEMFLQRKEALERWMQATQETGRNRALDTLREAIELKKINTGLLKTRTGPIDDLIGDAYAYLFDSVGRQLWQEEEERAREVQRNPVMDLSHLLSAGSGTAVAETPQRRKIGVSKREIKACAEKAVVAPSAKVSGGLVRRGTGESAVGKVGGLAGTGGNVTSGIGSAVTSAPGSVLDSSDVGSELTDLEEGGNEEGDVEMVDVNS</sequence>
<dbReference type="GO" id="GO:0031491">
    <property type="term" value="F:nucleosome binding"/>
    <property type="evidence" value="ECO:0007669"/>
    <property type="project" value="TreeGrafter"/>
</dbReference>
<keyword evidence="8" id="KW-1185">Reference proteome</keyword>
<evidence type="ECO:0000256" key="1">
    <source>
        <dbReference type="ARBA" id="ARBA00002687"/>
    </source>
</evidence>
<protein>
    <recommendedName>
        <fullName evidence="4">Histone transcription regulator 3 homolog</fullName>
    </recommendedName>
</protein>
<reference evidence="7" key="1">
    <citation type="journal article" date="2020" name="Stud. Mycol.">
        <title>101 Dothideomycetes genomes: a test case for predicting lifestyles and emergence of pathogens.</title>
        <authorList>
            <person name="Haridas S."/>
            <person name="Albert R."/>
            <person name="Binder M."/>
            <person name="Bloem J."/>
            <person name="Labutti K."/>
            <person name="Salamov A."/>
            <person name="Andreopoulos B."/>
            <person name="Baker S."/>
            <person name="Barry K."/>
            <person name="Bills G."/>
            <person name="Bluhm B."/>
            <person name="Cannon C."/>
            <person name="Castanera R."/>
            <person name="Culley D."/>
            <person name="Daum C."/>
            <person name="Ezra D."/>
            <person name="Gonzalez J."/>
            <person name="Henrissat B."/>
            <person name="Kuo A."/>
            <person name="Liang C."/>
            <person name="Lipzen A."/>
            <person name="Lutzoni F."/>
            <person name="Magnuson J."/>
            <person name="Mondo S."/>
            <person name="Nolan M."/>
            <person name="Ohm R."/>
            <person name="Pangilinan J."/>
            <person name="Park H.-J."/>
            <person name="Ramirez L."/>
            <person name="Alfaro M."/>
            <person name="Sun H."/>
            <person name="Tritt A."/>
            <person name="Yoshinaga Y."/>
            <person name="Zwiers L.-H."/>
            <person name="Turgeon B."/>
            <person name="Goodwin S."/>
            <person name="Spatafora J."/>
            <person name="Crous P."/>
            <person name="Grigoriev I."/>
        </authorList>
    </citation>
    <scope>NUCLEOTIDE SEQUENCE</scope>
    <source>
        <strain evidence="7">CBS 480.64</strain>
    </source>
</reference>
<dbReference type="EMBL" id="MU005995">
    <property type="protein sequence ID" value="KAF2859306.1"/>
    <property type="molecule type" value="Genomic_DNA"/>
</dbReference>